<dbReference type="Proteomes" id="UP000228626">
    <property type="component" value="Unassembled WGS sequence"/>
</dbReference>
<protein>
    <submittedName>
        <fullName evidence="2">UDP-N-acetylglucosamine 2-epimerase (Hydrolyzing)</fullName>
    </submittedName>
</protein>
<dbReference type="Pfam" id="PF02350">
    <property type="entry name" value="Epimerase_2"/>
    <property type="match status" value="1"/>
</dbReference>
<dbReference type="Gene3D" id="3.40.50.2000">
    <property type="entry name" value="Glycogen Phosphorylase B"/>
    <property type="match status" value="2"/>
</dbReference>
<evidence type="ECO:0000259" key="1">
    <source>
        <dbReference type="Pfam" id="PF02350"/>
    </source>
</evidence>
<dbReference type="InterPro" id="IPR029767">
    <property type="entry name" value="WecB-like"/>
</dbReference>
<organism evidence="2 3">
    <name type="scientific">Candidatus Falkowbacteria bacterium CG10_big_fil_rev_8_21_14_0_10_43_10</name>
    <dbReference type="NCBI Taxonomy" id="1974567"/>
    <lineage>
        <taxon>Bacteria</taxon>
        <taxon>Candidatus Falkowiibacteriota</taxon>
    </lineage>
</organism>
<evidence type="ECO:0000313" key="3">
    <source>
        <dbReference type="Proteomes" id="UP000228626"/>
    </source>
</evidence>
<evidence type="ECO:0000313" key="2">
    <source>
        <dbReference type="EMBL" id="PIR93150.1"/>
    </source>
</evidence>
<accession>A0A2H0V473</accession>
<dbReference type="InterPro" id="IPR003331">
    <property type="entry name" value="UDP_GlcNAc_Epimerase_2_dom"/>
</dbReference>
<reference evidence="3" key="1">
    <citation type="submission" date="2017-09" db="EMBL/GenBank/DDBJ databases">
        <title>Depth-based differentiation of microbial function through sediment-hosted aquifers and enrichment of novel symbionts in the deep terrestrial subsurface.</title>
        <authorList>
            <person name="Probst A.J."/>
            <person name="Ladd B."/>
            <person name="Jarett J.K."/>
            <person name="Geller-Mcgrath D.E."/>
            <person name="Sieber C.M.K."/>
            <person name="Emerson J.B."/>
            <person name="Anantharaman K."/>
            <person name="Thomas B.C."/>
            <person name="Malmstrom R."/>
            <person name="Stieglmeier M."/>
            <person name="Klingl A."/>
            <person name="Woyke T."/>
            <person name="Ryan C.M."/>
            <person name="Banfield J.F."/>
        </authorList>
    </citation>
    <scope>NUCLEOTIDE SEQUENCE [LARGE SCALE GENOMIC DNA]</scope>
</reference>
<dbReference type="EMBL" id="PFAR01000027">
    <property type="protein sequence ID" value="PIR93150.1"/>
    <property type="molecule type" value="Genomic_DNA"/>
</dbReference>
<dbReference type="GO" id="GO:0004553">
    <property type="term" value="F:hydrolase activity, hydrolyzing O-glycosyl compounds"/>
    <property type="evidence" value="ECO:0007669"/>
    <property type="project" value="InterPro"/>
</dbReference>
<name>A0A2H0V473_9BACT</name>
<dbReference type="AlphaFoldDB" id="A0A2H0V473"/>
<dbReference type="SUPFAM" id="SSF53756">
    <property type="entry name" value="UDP-Glycosyltransferase/glycogen phosphorylase"/>
    <property type="match status" value="1"/>
</dbReference>
<dbReference type="NCBIfam" id="TIGR03568">
    <property type="entry name" value="NeuC_NnaA"/>
    <property type="match status" value="1"/>
</dbReference>
<dbReference type="InterPro" id="IPR020004">
    <property type="entry name" value="UDP-GlcNAc_Epase"/>
</dbReference>
<dbReference type="PANTHER" id="PTHR43174:SF3">
    <property type="entry name" value="UDP-N-ACETYLGLUCOSAMINE 2-EPIMERASE"/>
    <property type="match status" value="1"/>
</dbReference>
<proteinExistence type="predicted"/>
<feature type="domain" description="UDP-N-acetylglucosamine 2-epimerase" evidence="1">
    <location>
        <begin position="29"/>
        <end position="374"/>
    </location>
</feature>
<sequence length="389" mass="44142">MLANKKRKICVFSGKRGGFGAYVPLMKLIENDPKLQLQILLGDMHVAKKFGNTIKEVRRLFPKANIKVIEMGTGRGDSPVIRTENLGVCLQKSAKILQALKPDIVMIHADRGEHLIIALAALNLGIPVTHSQGGDISGNIDDIQRHAITKLSHIHFLETKEAAGRLKKMGEESWRVHNVGSLYIDRIARKMYTPFPRVRKKYGLKKNEDYFIIIFHPDTFESRQTNYEHARNLFKAIKLSCRRSFVIYPCSDPGYEGVLKAIKEIEKDEQFLVYKNIDNLDFLSLMSCARILLGNSSSALVEAPYFKLPAINIGRRQQGRDREANVVDARPAAKNIKNKIDFVLTNKSFRSQLRRGGYRLGDGRAAEKIIKILKTVSLDEKLLRKKITY</sequence>
<dbReference type="GO" id="GO:0006047">
    <property type="term" value="P:UDP-N-acetylglucosamine metabolic process"/>
    <property type="evidence" value="ECO:0007669"/>
    <property type="project" value="InterPro"/>
</dbReference>
<gene>
    <name evidence="2" type="primary">neuC</name>
    <name evidence="2" type="ORF">COT99_02310</name>
</gene>
<dbReference type="PANTHER" id="PTHR43174">
    <property type="entry name" value="UDP-N-ACETYLGLUCOSAMINE 2-EPIMERASE"/>
    <property type="match status" value="1"/>
</dbReference>
<comment type="caution">
    <text evidence="2">The sequence shown here is derived from an EMBL/GenBank/DDBJ whole genome shotgun (WGS) entry which is preliminary data.</text>
</comment>